<dbReference type="STRING" id="1009370.ALO_20817"/>
<dbReference type="EMBL" id="AFGF01000269">
    <property type="protein sequence ID" value="EGO61957.1"/>
    <property type="molecule type" value="Genomic_DNA"/>
</dbReference>
<protein>
    <submittedName>
        <fullName evidence="1">Uncharacterized protein</fullName>
    </submittedName>
</protein>
<evidence type="ECO:0000313" key="1">
    <source>
        <dbReference type="EMBL" id="EGO61957.1"/>
    </source>
</evidence>
<dbReference type="AlphaFoldDB" id="F7NPW6"/>
<sequence>MLHKYRSAVIHAQEALKTAKLPKKSIVFFRTLGHCHGKLRQSFIDNPRYIRVLAVDFRNPPVYGGFWFWVSLTSVVRRMERFGVSKEKLYQAYLQASYRPVGKRIC</sequence>
<dbReference type="Proteomes" id="UP000003240">
    <property type="component" value="Unassembled WGS sequence"/>
</dbReference>
<comment type="caution">
    <text evidence="1">The sequence shown here is derived from an EMBL/GenBank/DDBJ whole genome shotgun (WGS) entry which is preliminary data.</text>
</comment>
<keyword evidence="2" id="KW-1185">Reference proteome</keyword>
<organism evidence="1 2">
    <name type="scientific">Acetonema longum DSM 6540</name>
    <dbReference type="NCBI Taxonomy" id="1009370"/>
    <lineage>
        <taxon>Bacteria</taxon>
        <taxon>Bacillati</taxon>
        <taxon>Bacillota</taxon>
        <taxon>Negativicutes</taxon>
        <taxon>Acetonemataceae</taxon>
        <taxon>Acetonema</taxon>
    </lineage>
</organism>
<evidence type="ECO:0000313" key="2">
    <source>
        <dbReference type="Proteomes" id="UP000003240"/>
    </source>
</evidence>
<reference evidence="1 2" key="1">
    <citation type="journal article" date="2011" name="EMBO J.">
        <title>Structural diversity of bacterial flagellar motors.</title>
        <authorList>
            <person name="Chen S."/>
            <person name="Beeby M."/>
            <person name="Murphy G.E."/>
            <person name="Leadbetter J.R."/>
            <person name="Hendrixson D.R."/>
            <person name="Briegel A."/>
            <person name="Li Z."/>
            <person name="Shi J."/>
            <person name="Tocheva E.I."/>
            <person name="Muller A."/>
            <person name="Dobro M.J."/>
            <person name="Jensen G.J."/>
        </authorList>
    </citation>
    <scope>NUCLEOTIDE SEQUENCE [LARGE SCALE GENOMIC DNA]</scope>
    <source>
        <strain evidence="1 2">DSM 6540</strain>
    </source>
</reference>
<accession>F7NPW6</accession>
<name>F7NPW6_9FIRM</name>
<proteinExistence type="predicted"/>
<gene>
    <name evidence="1" type="ORF">ALO_20817</name>
</gene>